<sequence>MKSTPTDVERFAYDVFRINWIKCNVPRNDIPFYQHVENRYSRYFIRSIAKYVMFYQVLIRNEIISVLEETNVVNVDDERSMFEFFNLFMRVDKDLFIYQVMQNVGCSLAICLEMTLYKYPTHKRLLGHMSERWNTYFQQFLQLDFFLNGGFEGLFKHAESMHNSDYTRDKYIYESNRVCNYSGPNIWQSAQFLTLSEETNIKIDEEIRKSTISLLNYCTRSENSSVLRMLYRSEMLPVIGKFIRWTRVRIRRIRSILFGKRYREDSGLPSNSYESDSSEDFTEGQEYSSEGNKEGISPMLDNYI</sequence>
<comment type="caution">
    <text evidence="2">The sequence shown here is derived from an EMBL/GenBank/DDBJ whole genome shotgun (WGS) entry which is preliminary data.</text>
</comment>
<protein>
    <recommendedName>
        <fullName evidence="5">Maturase K</fullName>
    </recommendedName>
</protein>
<evidence type="ECO:0000313" key="2">
    <source>
        <dbReference type="EMBL" id="CAL1298977.1"/>
    </source>
</evidence>
<dbReference type="EMBL" id="CAXIEN010000840">
    <property type="protein sequence ID" value="CAL1301782.1"/>
    <property type="molecule type" value="Genomic_DNA"/>
</dbReference>
<name>A0AAV2BSZ4_9ARAC</name>
<keyword evidence="4" id="KW-1185">Reference proteome</keyword>
<evidence type="ECO:0000256" key="1">
    <source>
        <dbReference type="SAM" id="MobiDB-lite"/>
    </source>
</evidence>
<reference evidence="2 4" key="1">
    <citation type="submission" date="2024-04" db="EMBL/GenBank/DDBJ databases">
        <authorList>
            <person name="Rising A."/>
            <person name="Reimegard J."/>
            <person name="Sonavane S."/>
            <person name="Akerstrom W."/>
            <person name="Nylinder S."/>
            <person name="Hedman E."/>
            <person name="Kallberg Y."/>
        </authorList>
    </citation>
    <scope>NUCLEOTIDE SEQUENCE [LARGE SCALE GENOMIC DNA]</scope>
</reference>
<feature type="region of interest" description="Disordered" evidence="1">
    <location>
        <begin position="266"/>
        <end position="304"/>
    </location>
</feature>
<dbReference type="EMBL" id="CAXIEN010000481">
    <property type="protein sequence ID" value="CAL1298977.1"/>
    <property type="molecule type" value="Genomic_DNA"/>
</dbReference>
<dbReference type="AlphaFoldDB" id="A0AAV2BSZ4"/>
<proteinExistence type="predicted"/>
<dbReference type="Proteomes" id="UP001497382">
    <property type="component" value="Unassembled WGS sequence"/>
</dbReference>
<gene>
    <name evidence="2" type="ORF">LARSCL_LOCUS21098</name>
    <name evidence="3" type="ORF">LARSCL_LOCUS22689</name>
</gene>
<evidence type="ECO:0008006" key="5">
    <source>
        <dbReference type="Google" id="ProtNLM"/>
    </source>
</evidence>
<evidence type="ECO:0000313" key="4">
    <source>
        <dbReference type="Proteomes" id="UP001497382"/>
    </source>
</evidence>
<evidence type="ECO:0000313" key="3">
    <source>
        <dbReference type="EMBL" id="CAL1301782.1"/>
    </source>
</evidence>
<organism evidence="2 4">
    <name type="scientific">Larinioides sclopetarius</name>
    <dbReference type="NCBI Taxonomy" id="280406"/>
    <lineage>
        <taxon>Eukaryota</taxon>
        <taxon>Metazoa</taxon>
        <taxon>Ecdysozoa</taxon>
        <taxon>Arthropoda</taxon>
        <taxon>Chelicerata</taxon>
        <taxon>Arachnida</taxon>
        <taxon>Araneae</taxon>
        <taxon>Araneomorphae</taxon>
        <taxon>Entelegynae</taxon>
        <taxon>Araneoidea</taxon>
        <taxon>Araneidae</taxon>
        <taxon>Larinioides</taxon>
    </lineage>
</organism>
<accession>A0AAV2BSZ4</accession>